<evidence type="ECO:0000313" key="4">
    <source>
        <dbReference type="Proteomes" id="UP000198802"/>
    </source>
</evidence>
<feature type="region of interest" description="Disordered" evidence="1">
    <location>
        <begin position="36"/>
        <end position="71"/>
    </location>
</feature>
<feature type="compositionally biased region" description="Low complexity" evidence="1">
    <location>
        <begin position="44"/>
        <end position="64"/>
    </location>
</feature>
<name>A0A0S4QGY9_9ACTN</name>
<protein>
    <recommendedName>
        <fullName evidence="5">Serine/threonine protein kinase</fullName>
    </recommendedName>
</protein>
<organism evidence="3 4">
    <name type="scientific">Parafrankia irregularis</name>
    <dbReference type="NCBI Taxonomy" id="795642"/>
    <lineage>
        <taxon>Bacteria</taxon>
        <taxon>Bacillati</taxon>
        <taxon>Actinomycetota</taxon>
        <taxon>Actinomycetes</taxon>
        <taxon>Frankiales</taxon>
        <taxon>Frankiaceae</taxon>
        <taxon>Parafrankia</taxon>
    </lineage>
</organism>
<proteinExistence type="predicted"/>
<keyword evidence="4" id="KW-1185">Reference proteome</keyword>
<evidence type="ECO:0000256" key="1">
    <source>
        <dbReference type="SAM" id="MobiDB-lite"/>
    </source>
</evidence>
<dbReference type="EMBL" id="FAOZ01000002">
    <property type="protein sequence ID" value="CUU54463.1"/>
    <property type="molecule type" value="Genomic_DNA"/>
</dbReference>
<feature type="chain" id="PRO_5006626208" description="Serine/threonine protein kinase" evidence="2">
    <location>
        <begin position="31"/>
        <end position="224"/>
    </location>
</feature>
<dbReference type="PROSITE" id="PS51257">
    <property type="entry name" value="PROKAR_LIPOPROTEIN"/>
    <property type="match status" value="1"/>
</dbReference>
<evidence type="ECO:0000256" key="2">
    <source>
        <dbReference type="SAM" id="SignalP"/>
    </source>
</evidence>
<reference evidence="4" key="1">
    <citation type="submission" date="2015-11" db="EMBL/GenBank/DDBJ databases">
        <authorList>
            <person name="Varghese N."/>
        </authorList>
    </citation>
    <scope>NUCLEOTIDE SEQUENCE [LARGE SCALE GENOMIC DNA]</scope>
    <source>
        <strain evidence="4">DSM 45899</strain>
    </source>
</reference>
<gene>
    <name evidence="3" type="ORF">Ga0074812_102473</name>
</gene>
<sequence>MARVTSIRTLVPAVLAVAALACAGVLIALAALDSGSSDPATGQSTPSGAAPSPAASPAATGNPGPDDDGALNEAERELAARLSSFELTDCVSATAEVTNSSAARGPTSSAATGVVAALRCVPGIAGSGRPPAEVIVLGYADSPAMAADAARRSTATVDVGSCEAGQTSSEAYLLPSRRSGTFVCEAAAGRFTAYWTIDRERVGFIAAADDPTGLITWWRTFDPL</sequence>
<dbReference type="RefSeq" id="WP_091271893.1">
    <property type="nucleotide sequence ID" value="NZ_FAOZ01000002.1"/>
</dbReference>
<feature type="signal peptide" evidence="2">
    <location>
        <begin position="1"/>
        <end position="30"/>
    </location>
</feature>
<accession>A0A0S4QGY9</accession>
<evidence type="ECO:0008006" key="5">
    <source>
        <dbReference type="Google" id="ProtNLM"/>
    </source>
</evidence>
<evidence type="ECO:0000313" key="3">
    <source>
        <dbReference type="EMBL" id="CUU54463.1"/>
    </source>
</evidence>
<keyword evidence="2" id="KW-0732">Signal</keyword>
<dbReference type="Proteomes" id="UP000198802">
    <property type="component" value="Unassembled WGS sequence"/>
</dbReference>
<dbReference type="AlphaFoldDB" id="A0A0S4QGY9"/>